<dbReference type="Proteomes" id="UP000268014">
    <property type="component" value="Unassembled WGS sequence"/>
</dbReference>
<keyword evidence="2" id="KW-1185">Reference proteome</keyword>
<dbReference type="AlphaFoldDB" id="A0A3P7Y3M3"/>
<sequence>MKHRRSMSIFVRSHLSDSTDVIEFLLGQLRWFYLRRRRQRADVFFFRQIFEDTFLLSFLLMKGCRRHDRRLTRPMPGFLHRCHFINLLDVFKFFLSELGRLLLGSRRWSMYFFFRCHIFKGRSSTFSLLHNTSESFEAKSSYGLCIKHRGRRLTFFHLFN</sequence>
<evidence type="ECO:0000313" key="1">
    <source>
        <dbReference type="EMBL" id="VDO65304.1"/>
    </source>
</evidence>
<dbReference type="EMBL" id="UZAF01019986">
    <property type="protein sequence ID" value="VDO65304.1"/>
    <property type="molecule type" value="Genomic_DNA"/>
</dbReference>
<protein>
    <submittedName>
        <fullName evidence="1">Uncharacterized protein</fullName>
    </submittedName>
</protein>
<evidence type="ECO:0000313" key="2">
    <source>
        <dbReference type="Proteomes" id="UP000268014"/>
    </source>
</evidence>
<reference evidence="1 2" key="1">
    <citation type="submission" date="2018-11" db="EMBL/GenBank/DDBJ databases">
        <authorList>
            <consortium name="Pathogen Informatics"/>
        </authorList>
    </citation>
    <scope>NUCLEOTIDE SEQUENCE [LARGE SCALE GENOMIC DNA]</scope>
    <source>
        <strain evidence="1 2">MHpl1</strain>
    </source>
</reference>
<proteinExistence type="predicted"/>
<accession>A0A3P7Y3M3</accession>
<gene>
    <name evidence="1" type="ORF">HPLM_LOCUS17473</name>
</gene>
<organism evidence="1 2">
    <name type="scientific">Haemonchus placei</name>
    <name type="common">Barber's pole worm</name>
    <dbReference type="NCBI Taxonomy" id="6290"/>
    <lineage>
        <taxon>Eukaryota</taxon>
        <taxon>Metazoa</taxon>
        <taxon>Ecdysozoa</taxon>
        <taxon>Nematoda</taxon>
        <taxon>Chromadorea</taxon>
        <taxon>Rhabditida</taxon>
        <taxon>Rhabditina</taxon>
        <taxon>Rhabditomorpha</taxon>
        <taxon>Strongyloidea</taxon>
        <taxon>Trichostrongylidae</taxon>
        <taxon>Haemonchus</taxon>
    </lineage>
</organism>
<name>A0A3P7Y3M3_HAEPC</name>